<dbReference type="GO" id="GO:0004497">
    <property type="term" value="F:monooxygenase activity"/>
    <property type="evidence" value="ECO:0007669"/>
    <property type="project" value="UniProtKB-KW"/>
</dbReference>
<dbReference type="Gene3D" id="3.50.50.60">
    <property type="entry name" value="FAD/NAD(P)-binding domain"/>
    <property type="match status" value="1"/>
</dbReference>
<feature type="domain" description="Cyanate lyase C-terminal" evidence="1">
    <location>
        <begin position="698"/>
        <end position="768"/>
    </location>
</feature>
<dbReference type="OrthoDB" id="3972913at2"/>
<dbReference type="Proteomes" id="UP000239990">
    <property type="component" value="Unassembled WGS sequence"/>
</dbReference>
<comment type="caution">
    <text evidence="2">The sequence shown here is derived from an EMBL/GenBank/DDBJ whole genome shotgun (WGS) entry which is preliminary data.</text>
</comment>
<dbReference type="AlphaFoldDB" id="A0A2S5GMA4"/>
<keyword evidence="2" id="KW-0560">Oxidoreductase</keyword>
<dbReference type="GO" id="GO:0008824">
    <property type="term" value="F:cyanate hydratase activity"/>
    <property type="evidence" value="ECO:0007669"/>
    <property type="project" value="InterPro"/>
</dbReference>
<dbReference type="Pfam" id="PF02560">
    <property type="entry name" value="Cyanate_lyase"/>
    <property type="match status" value="1"/>
</dbReference>
<reference evidence="2 3" key="1">
    <citation type="submission" date="2018-02" db="EMBL/GenBank/DDBJ databases">
        <title>Draft Genome of Achromobacter spanius stain 6.</title>
        <authorList>
            <person name="Gunasekera T.S."/>
            <person name="Radwan O."/>
            <person name="Ruiz O.N."/>
        </authorList>
    </citation>
    <scope>NUCLEOTIDE SEQUENCE [LARGE SCALE GENOMIC DNA]</scope>
    <source>
        <strain evidence="2 3">6</strain>
    </source>
</reference>
<keyword evidence="2" id="KW-0503">Monooxygenase</keyword>
<dbReference type="InterPro" id="IPR036188">
    <property type="entry name" value="FAD/NAD-bd_sf"/>
</dbReference>
<dbReference type="InterPro" id="IPR003712">
    <property type="entry name" value="Cyanate_lyase_C"/>
</dbReference>
<dbReference type="InterPro" id="IPR008076">
    <property type="entry name" value="Cyanase"/>
</dbReference>
<dbReference type="Gene3D" id="3.90.660.60">
    <property type="match status" value="1"/>
</dbReference>
<dbReference type="PANTHER" id="PTHR34186:SF2">
    <property type="entry name" value="CYANATE HYDRATASE"/>
    <property type="match status" value="1"/>
</dbReference>
<dbReference type="PANTHER" id="PTHR34186">
    <property type="entry name" value="CYANATE HYDRATASE"/>
    <property type="match status" value="1"/>
</dbReference>
<gene>
    <name evidence="2" type="ORF">C4E15_20825</name>
</gene>
<dbReference type="InterPro" id="IPR036581">
    <property type="entry name" value="Cyanate_lyase_C_sf"/>
</dbReference>
<evidence type="ECO:0000259" key="1">
    <source>
        <dbReference type="SMART" id="SM01116"/>
    </source>
</evidence>
<organism evidence="2 3">
    <name type="scientific">Achromobacter spanius</name>
    <dbReference type="NCBI Taxonomy" id="217203"/>
    <lineage>
        <taxon>Bacteria</taxon>
        <taxon>Pseudomonadati</taxon>
        <taxon>Pseudomonadota</taxon>
        <taxon>Betaproteobacteria</taxon>
        <taxon>Burkholderiales</taxon>
        <taxon>Alcaligenaceae</taxon>
        <taxon>Achromobacter</taxon>
    </lineage>
</organism>
<sequence>MSVTVIRNLAKAPDAKTIADVAKVGRYFRHPDSARIVYPTIVQQPLGTLPAGKNLRVAIVGAGAAGIAALNELSRMVNDTTGTVNVSLYESDPDSFLFDLARGLTVKGKKAGRVLAVQSDDRTVYEVGAMRFPESAGLTWQYAQRVFGAAAKVQVFPNPGKIATEFVFGHRADRYKGNAWQDPDSPTRAVRDLVSSRLVGDGVPALLPIGPRTPLDVIRILTTDTSSDALLQEVDRDWKRFIADNDGTTLEGAVRTIIREYGASLPALPGLSPDDTENYYVELFARFGFGTGGFKSLFGISIVEMMRLVLWDYSNEYTLPVVENVDFIRQLYTTTLASAPANKFSVTPIQGRVSDVFHRKVSGANTAVVAHYAPGGDKLLDQSFDYVILALPHEQLIGLVTRAGYATQPSASVTFGDQTMGLEGRAFTDVLPPLLLSTTSDIPNARAVTAISMLRMVRSSKIFGTISNADLANLPMLTLPGGVSEPIKAVVSDSGLATSYIVPSSISADYSSVLASYTWDDDSTRLQRDFGAYPQNPPASAGESDANGMFTRMINRADKDIKFPGEDVYKRWWFVDILKKIQVQNRFVFDWTTNGSAGGFKLDLSGDHYQSNFCFRYHTHAQHPELDSRFFIASDSFSHLGGWLEGAFMSSVNAVAGLVLAANGGNAASLNNEAAKVFTTLESVVYTAPPTPPAGRSALVRLSPNDPLMRAFREIFAMYGPTMKTLLSERLGDGVMSTTDFRICVDRIPHADGDRVAIELSGRFEPFDA</sequence>
<accession>A0A2S5GMA4</accession>
<dbReference type="SMART" id="SM01116">
    <property type="entry name" value="Cyanate_lyase"/>
    <property type="match status" value="1"/>
</dbReference>
<protein>
    <submittedName>
        <fullName evidence="2">Tryptophan 2-monooxygenase oxidoreductase</fullName>
    </submittedName>
</protein>
<dbReference type="SUPFAM" id="SSF55234">
    <property type="entry name" value="Cyanase C-terminal domain"/>
    <property type="match status" value="1"/>
</dbReference>
<dbReference type="RefSeq" id="WP_104144784.1">
    <property type="nucleotide sequence ID" value="NZ_PREU01000010.1"/>
</dbReference>
<evidence type="ECO:0000313" key="2">
    <source>
        <dbReference type="EMBL" id="PPA74197.1"/>
    </source>
</evidence>
<evidence type="ECO:0000313" key="3">
    <source>
        <dbReference type="Proteomes" id="UP000239990"/>
    </source>
</evidence>
<name>A0A2S5GMA4_9BURK</name>
<dbReference type="EMBL" id="PREU01000010">
    <property type="protein sequence ID" value="PPA74197.1"/>
    <property type="molecule type" value="Genomic_DNA"/>
</dbReference>
<proteinExistence type="predicted"/>
<dbReference type="SUPFAM" id="SSF51905">
    <property type="entry name" value="FAD/NAD(P)-binding domain"/>
    <property type="match status" value="1"/>
</dbReference>
<dbReference type="Gene3D" id="3.30.1160.10">
    <property type="entry name" value="Cyanate lyase, C-terminal domain"/>
    <property type="match status" value="1"/>
</dbReference>